<dbReference type="InterPro" id="IPR029044">
    <property type="entry name" value="Nucleotide-diphossugar_trans"/>
</dbReference>
<accession>A0A919TDW0</accession>
<feature type="transmembrane region" description="Helical" evidence="1">
    <location>
        <begin position="12"/>
        <end position="33"/>
    </location>
</feature>
<feature type="transmembrane region" description="Helical" evidence="1">
    <location>
        <begin position="386"/>
        <end position="414"/>
    </location>
</feature>
<feature type="transmembrane region" description="Helical" evidence="1">
    <location>
        <begin position="351"/>
        <end position="374"/>
    </location>
</feature>
<dbReference type="RefSeq" id="WP_213009322.1">
    <property type="nucleotide sequence ID" value="NZ_BOQN01000067.1"/>
</dbReference>
<keyword evidence="1" id="KW-0812">Transmembrane</keyword>
<organism evidence="3 4">
    <name type="scientific">Paractinoplanes toevensis</name>
    <dbReference type="NCBI Taxonomy" id="571911"/>
    <lineage>
        <taxon>Bacteria</taxon>
        <taxon>Bacillati</taxon>
        <taxon>Actinomycetota</taxon>
        <taxon>Actinomycetes</taxon>
        <taxon>Micromonosporales</taxon>
        <taxon>Micromonosporaceae</taxon>
        <taxon>Paractinoplanes</taxon>
    </lineage>
</organism>
<dbReference type="InterPro" id="IPR001173">
    <property type="entry name" value="Glyco_trans_2-like"/>
</dbReference>
<dbReference type="SUPFAM" id="SSF53448">
    <property type="entry name" value="Nucleotide-diphospho-sugar transferases"/>
    <property type="match status" value="1"/>
</dbReference>
<dbReference type="AlphaFoldDB" id="A0A919TDW0"/>
<name>A0A919TDW0_9ACTN</name>
<evidence type="ECO:0000313" key="4">
    <source>
        <dbReference type="Proteomes" id="UP000677082"/>
    </source>
</evidence>
<dbReference type="Gene3D" id="3.90.550.10">
    <property type="entry name" value="Spore Coat Polysaccharide Biosynthesis Protein SpsA, Chain A"/>
    <property type="match status" value="1"/>
</dbReference>
<gene>
    <name evidence="3" type="ORF">Ato02nite_052950</name>
</gene>
<proteinExistence type="predicted"/>
<dbReference type="Pfam" id="PF00535">
    <property type="entry name" value="Glycos_transf_2"/>
    <property type="match status" value="1"/>
</dbReference>
<protein>
    <recommendedName>
        <fullName evidence="2">Glycosyltransferase 2-like domain-containing protein</fullName>
    </recommendedName>
</protein>
<evidence type="ECO:0000259" key="2">
    <source>
        <dbReference type="Pfam" id="PF00535"/>
    </source>
</evidence>
<evidence type="ECO:0000313" key="3">
    <source>
        <dbReference type="EMBL" id="GIM93502.1"/>
    </source>
</evidence>
<dbReference type="Proteomes" id="UP000677082">
    <property type="component" value="Unassembled WGS sequence"/>
</dbReference>
<keyword evidence="4" id="KW-1185">Reference proteome</keyword>
<sequence>MSPESLLVRRGWPALAPTGGILVLVLAVATGYLHHSISGPAFLVVWWLGNTMLLFFVLAYLRSGNVRRLPMASGRIVAIVPAYEQTAEDLAACVRSILDQRGVTVEEVHVVDDGSTRQPVKPFSHPRVRWHRTKNAGGHAAAGYVLDRLQPDDWDFVLVVDAGCVLEERSIARQLRAFSRPRVMATVGKTIARTSRPTLLTRIADLNLGVSAATPVAGRSPARLFKIIAGMPVLYRARIPFQHRRRHLAGGGSDDSCKLAVFALDQGEVVGVSDALAWTPAAVGASTAYRQRLAWSASWWRLVRLASTGADRGGISRLLALMHLVVIPAASAGSVAAIATSTWWAGPQWPAIFLGAAFYLLLRYAAAALHLIDLPAMNRREKLRTWLLLTPAEAVVNLVLVIPIRYLALIGLWVRGRRARPGHRPGPSTVSVTPLGSVYYSGYLPDGNGS</sequence>
<evidence type="ECO:0000256" key="1">
    <source>
        <dbReference type="SAM" id="Phobius"/>
    </source>
</evidence>
<dbReference type="EMBL" id="BOQN01000067">
    <property type="protein sequence ID" value="GIM93502.1"/>
    <property type="molecule type" value="Genomic_DNA"/>
</dbReference>
<feature type="transmembrane region" description="Helical" evidence="1">
    <location>
        <begin position="39"/>
        <end position="61"/>
    </location>
</feature>
<feature type="transmembrane region" description="Helical" evidence="1">
    <location>
        <begin position="318"/>
        <end position="345"/>
    </location>
</feature>
<reference evidence="3 4" key="1">
    <citation type="submission" date="2021-03" db="EMBL/GenBank/DDBJ databases">
        <title>Whole genome shotgun sequence of Actinoplanes toevensis NBRC 105298.</title>
        <authorList>
            <person name="Komaki H."/>
            <person name="Tamura T."/>
        </authorList>
    </citation>
    <scope>NUCLEOTIDE SEQUENCE [LARGE SCALE GENOMIC DNA]</scope>
    <source>
        <strain evidence="3 4">NBRC 105298</strain>
    </source>
</reference>
<keyword evidence="1" id="KW-0472">Membrane</keyword>
<feature type="domain" description="Glycosyltransferase 2-like" evidence="2">
    <location>
        <begin position="79"/>
        <end position="198"/>
    </location>
</feature>
<comment type="caution">
    <text evidence="3">The sequence shown here is derived from an EMBL/GenBank/DDBJ whole genome shotgun (WGS) entry which is preliminary data.</text>
</comment>
<keyword evidence="1" id="KW-1133">Transmembrane helix</keyword>